<reference evidence="1" key="1">
    <citation type="journal article" date="2015" name="Nature">
        <title>Complex archaea that bridge the gap between prokaryotes and eukaryotes.</title>
        <authorList>
            <person name="Spang A."/>
            <person name="Saw J.H."/>
            <person name="Jorgensen S.L."/>
            <person name="Zaremba-Niedzwiedzka K."/>
            <person name="Martijn J."/>
            <person name="Lind A.E."/>
            <person name="van Eijk R."/>
            <person name="Schleper C."/>
            <person name="Guy L."/>
            <person name="Ettema T.J."/>
        </authorList>
    </citation>
    <scope>NUCLEOTIDE SEQUENCE</scope>
</reference>
<protein>
    <submittedName>
        <fullName evidence="1">Uncharacterized protein</fullName>
    </submittedName>
</protein>
<organism evidence="1">
    <name type="scientific">marine sediment metagenome</name>
    <dbReference type="NCBI Taxonomy" id="412755"/>
    <lineage>
        <taxon>unclassified sequences</taxon>
        <taxon>metagenomes</taxon>
        <taxon>ecological metagenomes</taxon>
    </lineage>
</organism>
<gene>
    <name evidence="1" type="ORF">LCGC14_0452510</name>
</gene>
<evidence type="ECO:0000313" key="1">
    <source>
        <dbReference type="EMBL" id="KKN68375.1"/>
    </source>
</evidence>
<dbReference type="EMBL" id="LAZR01000451">
    <property type="protein sequence ID" value="KKN68375.1"/>
    <property type="molecule type" value="Genomic_DNA"/>
</dbReference>
<comment type="caution">
    <text evidence="1">The sequence shown here is derived from an EMBL/GenBank/DDBJ whole genome shotgun (WGS) entry which is preliminary data.</text>
</comment>
<name>A0A0F9SHJ1_9ZZZZ</name>
<accession>A0A0F9SHJ1</accession>
<dbReference type="AlphaFoldDB" id="A0A0F9SHJ1"/>
<proteinExistence type="predicted"/>
<sequence>MTVVLQDREIRRFVNGIEKKAAPLLDGVINKTTIFSLRLIKTTLPKRTGNLRGSYQQKKLAKFTRFVSSPLKYADNVEEGSKSKTIRPKTKKVLTIPINKNVLTSTGAQIKKSALDRLFSRLENPKGKTRRQIQQEVGIVLAKKANIPPIKGQKNFERIIEPKTTEFLEKEFGDAAIKLGFT</sequence>